<dbReference type="InterPro" id="IPR034666">
    <property type="entry name" value="ARPC2/4"/>
</dbReference>
<dbReference type="SUPFAM" id="SSF69645">
    <property type="entry name" value="Arp2/3 complex subunits"/>
    <property type="match status" value="2"/>
</dbReference>
<evidence type="ECO:0000256" key="1">
    <source>
        <dbReference type="ARBA" id="ARBA00004245"/>
    </source>
</evidence>
<comment type="subunit">
    <text evidence="6">Component of the Arp2/3 complex.</text>
</comment>
<dbReference type="PANTHER" id="PTHR12058:SF0">
    <property type="entry name" value="ACTIN-RELATED PROTEIN 2_3 COMPLEX SUBUNIT 2"/>
    <property type="match status" value="1"/>
</dbReference>
<dbReference type="Gene3D" id="3.30.1460.20">
    <property type="match status" value="2"/>
</dbReference>
<protein>
    <recommendedName>
        <fullName evidence="6">Arp2/3 complex 34 kDa subunit</fullName>
    </recommendedName>
</protein>
<dbReference type="OrthoDB" id="148331at2759"/>
<dbReference type="Pfam" id="PF04045">
    <property type="entry name" value="P34-Arc"/>
    <property type="match status" value="1"/>
</dbReference>
<dbReference type="EMBL" id="WTPW01000638">
    <property type="protein sequence ID" value="KAF0492612.1"/>
    <property type="molecule type" value="Genomic_DNA"/>
</dbReference>
<dbReference type="InterPro" id="IPR007188">
    <property type="entry name" value="ARPC2"/>
</dbReference>
<dbReference type="GO" id="GO:0005200">
    <property type="term" value="F:structural constituent of cytoskeleton"/>
    <property type="evidence" value="ECO:0007669"/>
    <property type="project" value="TreeGrafter"/>
</dbReference>
<proteinExistence type="inferred from homology"/>
<reference evidence="7 8" key="1">
    <citation type="journal article" date="2019" name="Environ. Microbiol.">
        <title>At the nexus of three kingdoms: the genome of the mycorrhizal fungus Gigaspora margarita provides insights into plant, endobacterial and fungal interactions.</title>
        <authorList>
            <person name="Venice F."/>
            <person name="Ghignone S."/>
            <person name="Salvioli di Fossalunga A."/>
            <person name="Amselem J."/>
            <person name="Novero M."/>
            <person name="Xianan X."/>
            <person name="Sedzielewska Toro K."/>
            <person name="Morin E."/>
            <person name="Lipzen A."/>
            <person name="Grigoriev I.V."/>
            <person name="Henrissat B."/>
            <person name="Martin F.M."/>
            <person name="Bonfante P."/>
        </authorList>
    </citation>
    <scope>NUCLEOTIDE SEQUENCE [LARGE SCALE GENOMIC DNA]</scope>
    <source>
        <strain evidence="7 8">BEG34</strain>
    </source>
</reference>
<gene>
    <name evidence="7" type="ORF">F8M41_021589</name>
</gene>
<evidence type="ECO:0000256" key="2">
    <source>
        <dbReference type="ARBA" id="ARBA00007192"/>
    </source>
</evidence>
<keyword evidence="5 6" id="KW-0206">Cytoskeleton</keyword>
<dbReference type="GO" id="GO:0030041">
    <property type="term" value="P:actin filament polymerization"/>
    <property type="evidence" value="ECO:0007669"/>
    <property type="project" value="InterPro"/>
</dbReference>
<evidence type="ECO:0000256" key="5">
    <source>
        <dbReference type="ARBA" id="ARBA00023212"/>
    </source>
</evidence>
<keyword evidence="3 6" id="KW-0963">Cytoplasm</keyword>
<comment type="function">
    <text evidence="6">Functions as actin-binding component of the Arp2/3 complex which is involved in regulation of actin polymerization and together with an activating nucleation-promoting factor (NPF) mediates the formation of branched actin networks.</text>
</comment>
<evidence type="ECO:0000313" key="8">
    <source>
        <dbReference type="Proteomes" id="UP000439903"/>
    </source>
</evidence>
<evidence type="ECO:0000256" key="4">
    <source>
        <dbReference type="ARBA" id="ARBA00023203"/>
    </source>
</evidence>
<evidence type="ECO:0000256" key="3">
    <source>
        <dbReference type="ARBA" id="ARBA00022490"/>
    </source>
</evidence>
<dbReference type="Proteomes" id="UP000439903">
    <property type="component" value="Unassembled WGS sequence"/>
</dbReference>
<evidence type="ECO:0000313" key="7">
    <source>
        <dbReference type="EMBL" id="KAF0492612.1"/>
    </source>
</evidence>
<dbReference type="GO" id="GO:0051015">
    <property type="term" value="F:actin filament binding"/>
    <property type="evidence" value="ECO:0007669"/>
    <property type="project" value="TreeGrafter"/>
</dbReference>
<accession>A0A8H4AGI1</accession>
<dbReference type="AlphaFoldDB" id="A0A8H4AGI1"/>
<sequence>MILLDYHNVVIEETLKQPIVGLEPAVLEMTVVDFDGVSYRISTPQSKNIIRFSMLMQCFKELIQWGAQEMLQKEYGAYILPQTESGYDFSLEFDLQKLPEDKEERETLVKKVSLIKRNLLAQPFERAFEQQAQYEAEEQTNPTPILMQIHYRDQETIYIQAQYDRVTVIFSTLFKEETDRIFGRVFLQEFVDARRRPAIQKAPQVLYSSKDPPLEIRHLTEPQNENVGYVTFVLFPRHFVEGEVREKTISQIQLFRDYLHYHIKCSKAYMHSRMRARVQAFLKVLNRAKPESPTVEKKTITGKTLVRA</sequence>
<dbReference type="GO" id="GO:0034314">
    <property type="term" value="P:Arp2/3 complex-mediated actin nucleation"/>
    <property type="evidence" value="ECO:0007669"/>
    <property type="project" value="InterPro"/>
</dbReference>
<dbReference type="FunFam" id="3.30.1460.20:FF:000005">
    <property type="entry name" value="Arp2/3 complex 34 kDa subunit"/>
    <property type="match status" value="1"/>
</dbReference>
<comment type="similarity">
    <text evidence="2 6">Belongs to the ARPC2 family.</text>
</comment>
<dbReference type="PANTHER" id="PTHR12058">
    <property type="entry name" value="ARP2/3 COMPLEX 34 KDA SUBUNIT"/>
    <property type="match status" value="1"/>
</dbReference>
<name>A0A8H4AGI1_GIGMA</name>
<dbReference type="GO" id="GO:0005885">
    <property type="term" value="C:Arp2/3 protein complex"/>
    <property type="evidence" value="ECO:0007669"/>
    <property type="project" value="InterPro"/>
</dbReference>
<keyword evidence="4 6" id="KW-0009">Actin-binding</keyword>
<comment type="subcellular location">
    <subcellularLocation>
        <location evidence="1 6">Cytoplasm</location>
        <location evidence="1 6">Cytoskeleton</location>
    </subcellularLocation>
</comment>
<comment type="caution">
    <text evidence="7">The sequence shown here is derived from an EMBL/GenBank/DDBJ whole genome shotgun (WGS) entry which is preliminary data.</text>
</comment>
<keyword evidence="8" id="KW-1185">Reference proteome</keyword>
<evidence type="ECO:0000256" key="6">
    <source>
        <dbReference type="RuleBase" id="RU364015"/>
    </source>
</evidence>
<organism evidence="7 8">
    <name type="scientific">Gigaspora margarita</name>
    <dbReference type="NCBI Taxonomy" id="4874"/>
    <lineage>
        <taxon>Eukaryota</taxon>
        <taxon>Fungi</taxon>
        <taxon>Fungi incertae sedis</taxon>
        <taxon>Mucoromycota</taxon>
        <taxon>Glomeromycotina</taxon>
        <taxon>Glomeromycetes</taxon>
        <taxon>Diversisporales</taxon>
        <taxon>Gigasporaceae</taxon>
        <taxon>Gigaspora</taxon>
    </lineage>
</organism>
<dbReference type="FunFam" id="3.30.1460.20:FF:000003">
    <property type="entry name" value="Arp2/3 complex 34 kDa subunit"/>
    <property type="match status" value="1"/>
</dbReference>